<protein>
    <submittedName>
        <fullName evidence="1">Uncharacterized protein</fullName>
    </submittedName>
</protein>
<reference evidence="1" key="1">
    <citation type="submission" date="2014-11" db="EMBL/GenBank/DDBJ databases">
        <authorList>
            <person name="Amaro Gonzalez C."/>
        </authorList>
    </citation>
    <scope>NUCLEOTIDE SEQUENCE</scope>
</reference>
<evidence type="ECO:0000313" key="1">
    <source>
        <dbReference type="EMBL" id="JAH70891.1"/>
    </source>
</evidence>
<proteinExistence type="predicted"/>
<reference evidence="1" key="2">
    <citation type="journal article" date="2015" name="Fish Shellfish Immunol.">
        <title>Early steps in the European eel (Anguilla anguilla)-Vibrio vulnificus interaction in the gills: Role of the RtxA13 toxin.</title>
        <authorList>
            <person name="Callol A."/>
            <person name="Pajuelo D."/>
            <person name="Ebbesson L."/>
            <person name="Teles M."/>
            <person name="MacKenzie S."/>
            <person name="Amaro C."/>
        </authorList>
    </citation>
    <scope>NUCLEOTIDE SEQUENCE</scope>
</reference>
<accession>A0A0E9UYS6</accession>
<dbReference type="EMBL" id="GBXM01037686">
    <property type="protein sequence ID" value="JAH70891.1"/>
    <property type="molecule type" value="Transcribed_RNA"/>
</dbReference>
<sequence>MMQLNGSDIQDYCIAKLCIHCKFRTYPIWWF</sequence>
<dbReference type="AlphaFoldDB" id="A0A0E9UYS6"/>
<name>A0A0E9UYS6_ANGAN</name>
<organism evidence="1">
    <name type="scientific">Anguilla anguilla</name>
    <name type="common">European freshwater eel</name>
    <name type="synonym">Muraena anguilla</name>
    <dbReference type="NCBI Taxonomy" id="7936"/>
    <lineage>
        <taxon>Eukaryota</taxon>
        <taxon>Metazoa</taxon>
        <taxon>Chordata</taxon>
        <taxon>Craniata</taxon>
        <taxon>Vertebrata</taxon>
        <taxon>Euteleostomi</taxon>
        <taxon>Actinopterygii</taxon>
        <taxon>Neopterygii</taxon>
        <taxon>Teleostei</taxon>
        <taxon>Anguilliformes</taxon>
        <taxon>Anguillidae</taxon>
        <taxon>Anguilla</taxon>
    </lineage>
</organism>